<dbReference type="EMBL" id="KN716830">
    <property type="protein sequence ID" value="KJH41406.1"/>
    <property type="molecule type" value="Genomic_DNA"/>
</dbReference>
<dbReference type="AlphaFoldDB" id="A0A0D8XGA1"/>
<name>A0A0D8XGA1_DICVI</name>
<gene>
    <name evidence="1" type="ORF">DICVIV_12612</name>
</gene>
<accession>A0A0D8XGA1</accession>
<evidence type="ECO:0000313" key="2">
    <source>
        <dbReference type="Proteomes" id="UP000053766"/>
    </source>
</evidence>
<reference evidence="2" key="2">
    <citation type="journal article" date="2016" name="Sci. Rep.">
        <title>Dictyocaulus viviparus genome, variome and transcriptome elucidate lungworm biology and support future intervention.</title>
        <authorList>
            <person name="McNulty S.N."/>
            <person name="Strube C."/>
            <person name="Rosa B.A."/>
            <person name="Martin J.C."/>
            <person name="Tyagi R."/>
            <person name="Choi Y.J."/>
            <person name="Wang Q."/>
            <person name="Hallsworth Pepin K."/>
            <person name="Zhang X."/>
            <person name="Ozersky P."/>
            <person name="Wilson R.K."/>
            <person name="Sternberg P.W."/>
            <person name="Gasser R.B."/>
            <person name="Mitreva M."/>
        </authorList>
    </citation>
    <scope>NUCLEOTIDE SEQUENCE [LARGE SCALE GENOMIC DNA]</scope>
    <source>
        <strain evidence="2">HannoverDv2000</strain>
    </source>
</reference>
<reference evidence="1 2" key="1">
    <citation type="submission" date="2013-11" db="EMBL/GenBank/DDBJ databases">
        <title>Draft genome of the bovine lungworm Dictyocaulus viviparus.</title>
        <authorList>
            <person name="Mitreva M."/>
        </authorList>
    </citation>
    <scope>NUCLEOTIDE SEQUENCE [LARGE SCALE GENOMIC DNA]</scope>
    <source>
        <strain evidence="1 2">HannoverDv2000</strain>
    </source>
</reference>
<organism evidence="1 2">
    <name type="scientific">Dictyocaulus viviparus</name>
    <name type="common">Bovine lungworm</name>
    <dbReference type="NCBI Taxonomy" id="29172"/>
    <lineage>
        <taxon>Eukaryota</taxon>
        <taxon>Metazoa</taxon>
        <taxon>Ecdysozoa</taxon>
        <taxon>Nematoda</taxon>
        <taxon>Chromadorea</taxon>
        <taxon>Rhabditida</taxon>
        <taxon>Rhabditina</taxon>
        <taxon>Rhabditomorpha</taxon>
        <taxon>Strongyloidea</taxon>
        <taxon>Metastrongylidae</taxon>
        <taxon>Dictyocaulus</taxon>
    </lineage>
</organism>
<protein>
    <submittedName>
        <fullName evidence="1">Uncharacterized protein</fullName>
    </submittedName>
</protein>
<proteinExistence type="predicted"/>
<keyword evidence="2" id="KW-1185">Reference proteome</keyword>
<evidence type="ECO:0000313" key="1">
    <source>
        <dbReference type="EMBL" id="KJH41406.1"/>
    </source>
</evidence>
<dbReference type="Proteomes" id="UP000053766">
    <property type="component" value="Unassembled WGS sequence"/>
</dbReference>
<sequence>MAKREGRKSLLLKLVDNGRHTWLKLLIIYTNIFLRVKTDLFCLLLVTQLRLMDLDKNMSTATTIPSTLGVN</sequence>